<dbReference type="FunCoup" id="A0A168T9V4">
    <property type="interactions" value="92"/>
</dbReference>
<dbReference type="InterPro" id="IPR052809">
    <property type="entry name" value="Actin_polarity_regulatory"/>
</dbReference>
<feature type="region of interest" description="Disordered" evidence="1">
    <location>
        <begin position="196"/>
        <end position="215"/>
    </location>
</feature>
<dbReference type="OrthoDB" id="66409at2759"/>
<dbReference type="Proteomes" id="UP000078561">
    <property type="component" value="Unassembled WGS sequence"/>
</dbReference>
<organism evidence="3">
    <name type="scientific">Absidia glauca</name>
    <name type="common">Pin mould</name>
    <dbReference type="NCBI Taxonomy" id="4829"/>
    <lineage>
        <taxon>Eukaryota</taxon>
        <taxon>Fungi</taxon>
        <taxon>Fungi incertae sedis</taxon>
        <taxon>Mucoromycota</taxon>
        <taxon>Mucoromycotina</taxon>
        <taxon>Mucoromycetes</taxon>
        <taxon>Mucorales</taxon>
        <taxon>Cunninghamellaceae</taxon>
        <taxon>Absidia</taxon>
    </lineage>
</organism>
<feature type="domain" description="UDENN" evidence="2">
    <location>
        <begin position="8"/>
        <end position="574"/>
    </location>
</feature>
<dbReference type="Pfam" id="PF08616">
    <property type="entry name" value="SPA"/>
    <property type="match status" value="1"/>
</dbReference>
<dbReference type="InParanoid" id="A0A168T9V4"/>
<dbReference type="GO" id="GO:0005886">
    <property type="term" value="C:plasma membrane"/>
    <property type="evidence" value="ECO:0007669"/>
    <property type="project" value="TreeGrafter"/>
</dbReference>
<protein>
    <recommendedName>
        <fullName evidence="2">UDENN domain-containing protein</fullName>
    </recommendedName>
</protein>
<reference evidence="3" key="1">
    <citation type="submission" date="2016-04" db="EMBL/GenBank/DDBJ databases">
        <authorList>
            <person name="Evans L.H."/>
            <person name="Alamgir A."/>
            <person name="Owens N."/>
            <person name="Weber N.D."/>
            <person name="Virtaneva K."/>
            <person name="Barbian K."/>
            <person name="Babar A."/>
            <person name="Rosenke K."/>
        </authorList>
    </citation>
    <scope>NUCLEOTIDE SEQUENCE [LARGE SCALE GENOMIC DNA]</scope>
    <source>
        <strain evidence="3">CBS 101.48</strain>
    </source>
</reference>
<keyword evidence="4" id="KW-1185">Reference proteome</keyword>
<evidence type="ECO:0000313" key="4">
    <source>
        <dbReference type="Proteomes" id="UP000078561"/>
    </source>
</evidence>
<dbReference type="STRING" id="4829.A0A168T9V4"/>
<dbReference type="InterPro" id="IPR012860">
    <property type="entry name" value="Afi1_N"/>
</dbReference>
<evidence type="ECO:0000256" key="1">
    <source>
        <dbReference type="SAM" id="MobiDB-lite"/>
    </source>
</evidence>
<dbReference type="EMBL" id="LT555165">
    <property type="protein sequence ID" value="SAM09714.1"/>
    <property type="molecule type" value="Genomic_DNA"/>
</dbReference>
<name>A0A168T9V4_ABSGL</name>
<dbReference type="InterPro" id="IPR037516">
    <property type="entry name" value="Tripartite_DENN"/>
</dbReference>
<sequence>MSPHQHVQYILLAEFDIDKGASLTYQYPNETGTDEHILSELMLPDGAHLRAEDWTIFCLNQMIPDPEKEHVARSTDDNPLLYVLNLVRTKHDATARRGAHVKAMAICTRHQFLHIYKPVLLLAMEKYFENPSQDILVSLYEAVNSMDLTRMPNFNWHERQVLRASDDKSMFEEMFDIEAEKVQSPTTTTPTMEALIHQQEQQQQQQQQLNGDGGEWDTIDQQHLLRRGTYIDLASGQKVLASLGKDRHFYETKIDYDGIKLPIRVPLTMNAEEVGDFSLIKLITTFSPPQPHSGSPNPHHPHLDSQGAYTHPIMLLLNALLTQKRVIFLGYGHPSGEVANYVLAACALGSGCGTVLRGFTERAFPYTNLTSVDDLLKCPGFIAGVTNPTYEEHTAWWDVLCNIDTGKITVSKDIQVPSPGRKQSLAYFEEGFASLSIGRASAGNSVLPLKTDDKNTKERDYDFDFMHDVLTAIQAHYGETSIRAKFQDYVHRFVRLAALYEDQVYQESKISWTPDSEADPTGLLGSGSVFPDDATKQRELAANASRIEGWRQTLSYKYFQRDFQTWRQGPGLKNIDIYRQLAKLKQLRNLPDNEVIAIYEAFLNNIVTERQIIEFLSYLPQYHGGLGPLATGLFHSSNIVRQYTVELFLRLERNSTGHRFIQNLSRYHKMTFERLSHIMGVPLA</sequence>
<dbReference type="Pfam" id="PF07792">
    <property type="entry name" value="Afi1"/>
    <property type="match status" value="1"/>
</dbReference>
<dbReference type="PANTHER" id="PTHR28245:SF1">
    <property type="entry name" value="ARF3-INTERACTING PROTEIN 1"/>
    <property type="match status" value="1"/>
</dbReference>
<dbReference type="PANTHER" id="PTHR28245">
    <property type="entry name" value="ARF3-INTERACTING PROTEIN 1"/>
    <property type="match status" value="1"/>
</dbReference>
<dbReference type="OMA" id="GRHFWAQ"/>
<gene>
    <name evidence="3" type="primary">ABSGL_15415.1 scaffold 16614</name>
</gene>
<feature type="compositionally biased region" description="Low complexity" evidence="1">
    <location>
        <begin position="198"/>
        <end position="208"/>
    </location>
</feature>
<evidence type="ECO:0000259" key="2">
    <source>
        <dbReference type="PROSITE" id="PS50211"/>
    </source>
</evidence>
<proteinExistence type="predicted"/>
<accession>A0A168T9V4</accession>
<dbReference type="PROSITE" id="PS50211">
    <property type="entry name" value="DENN"/>
    <property type="match status" value="1"/>
</dbReference>
<dbReference type="AlphaFoldDB" id="A0A168T9V4"/>
<dbReference type="GO" id="GO:0051666">
    <property type="term" value="P:actin cortical patch localization"/>
    <property type="evidence" value="ECO:0007669"/>
    <property type="project" value="TreeGrafter"/>
</dbReference>
<evidence type="ECO:0000313" key="3">
    <source>
        <dbReference type="EMBL" id="SAM09714.1"/>
    </source>
</evidence>